<organism evidence="1 2">
    <name type="scientific">Linderina macrospora</name>
    <dbReference type="NCBI Taxonomy" id="4868"/>
    <lineage>
        <taxon>Eukaryota</taxon>
        <taxon>Fungi</taxon>
        <taxon>Fungi incertae sedis</taxon>
        <taxon>Zoopagomycota</taxon>
        <taxon>Kickxellomycotina</taxon>
        <taxon>Kickxellomycetes</taxon>
        <taxon>Kickxellales</taxon>
        <taxon>Kickxellaceae</taxon>
        <taxon>Linderina</taxon>
    </lineage>
</organism>
<keyword evidence="2" id="KW-1185">Reference proteome</keyword>
<accession>A0ACC1J311</accession>
<dbReference type="EMBL" id="JANBPW010004247">
    <property type="protein sequence ID" value="KAJ1935454.1"/>
    <property type="molecule type" value="Genomic_DNA"/>
</dbReference>
<gene>
    <name evidence="1" type="ORF">FBU59_005381</name>
</gene>
<comment type="caution">
    <text evidence="1">The sequence shown here is derived from an EMBL/GenBank/DDBJ whole genome shotgun (WGS) entry which is preliminary data.</text>
</comment>
<feature type="non-terminal residue" evidence="1">
    <location>
        <position position="226"/>
    </location>
</feature>
<reference evidence="1" key="1">
    <citation type="submission" date="2022-07" db="EMBL/GenBank/DDBJ databases">
        <title>Phylogenomic reconstructions and comparative analyses of Kickxellomycotina fungi.</title>
        <authorList>
            <person name="Reynolds N.K."/>
            <person name="Stajich J.E."/>
            <person name="Barry K."/>
            <person name="Grigoriev I.V."/>
            <person name="Crous P."/>
            <person name="Smith M.E."/>
        </authorList>
    </citation>
    <scope>NUCLEOTIDE SEQUENCE</scope>
    <source>
        <strain evidence="1">NRRL 5244</strain>
    </source>
</reference>
<dbReference type="Proteomes" id="UP001150603">
    <property type="component" value="Unassembled WGS sequence"/>
</dbReference>
<name>A0ACC1J311_9FUNG</name>
<protein>
    <submittedName>
        <fullName evidence="1">Uncharacterized protein</fullName>
    </submittedName>
</protein>
<evidence type="ECO:0000313" key="2">
    <source>
        <dbReference type="Proteomes" id="UP001150603"/>
    </source>
</evidence>
<proteinExistence type="predicted"/>
<sequence>MKLFRFDMYNWSNITAIRFAGPGIYEPGNDKPSFTLDQYAKADLAKFRSYLPKLTQLHNLYETNLSVVTTGVKRRYSIWNLKMLHVLRMDGPLKTNFFAITSPWTYNFMNLTTLVLEFENRKKRALQPISTELAVIRFPCLRNLTISRSTDVYTDFYQMFHCNRLQSLKMTENADGLRRINPQIVANVTYLDIHVLASDGQVGPLPRDIMTRFYGTPSIVHKARLT</sequence>
<evidence type="ECO:0000313" key="1">
    <source>
        <dbReference type="EMBL" id="KAJ1935454.1"/>
    </source>
</evidence>